<protein>
    <submittedName>
        <fullName evidence="10">ABC transporter permease</fullName>
    </submittedName>
</protein>
<dbReference type="Pfam" id="PF02687">
    <property type="entry name" value="FtsX"/>
    <property type="match status" value="1"/>
</dbReference>
<feature type="domain" description="ABC3 transporter permease C-terminal" evidence="8">
    <location>
        <begin position="292"/>
        <end position="405"/>
    </location>
</feature>
<evidence type="ECO:0000259" key="9">
    <source>
        <dbReference type="Pfam" id="PF12704"/>
    </source>
</evidence>
<evidence type="ECO:0000259" key="8">
    <source>
        <dbReference type="Pfam" id="PF02687"/>
    </source>
</evidence>
<sequence>MNKIKSSLLEALEQLWFHRLRTFLTLLGMIFGVGAVIAMVSVGEGAEKEALELIESMGLRNVLVEEKEVWGERLREVRKHSVGLSLQDVQASMETLPFASAYSAEKRIEVYALFSRNSSSDSDVLGVTPSLLELASLKVERGRWLTEEDDRYYRQVAVIGTAVASQLFPRGDAVGQRIKVNHLWLEVVGVLESKNLSKDSFQGVQLSGENNRIYLPLQTALKRFEFRDMASEIDAFRLQLDGDVSPQVAADNLGHLLDRRHGQEDDYNIIVPAQLLNQHEQTQRIFNIIMSCVAGISLLVGGIGIMNIMLATVLERTNEIGLLRAIGATQKNVRDQFIVESVTIAGIGGLLGIVLGFTLAAVISTFAGWPVAWSLNAVVVAVLFCTATGLVFGIYPAIKASKLDPITALQHD</sequence>
<accession>A0ABT8TIA4</accession>
<dbReference type="RefSeq" id="WP_302713785.1">
    <property type="nucleotide sequence ID" value="NZ_JAULRT010000060.1"/>
</dbReference>
<evidence type="ECO:0000256" key="1">
    <source>
        <dbReference type="ARBA" id="ARBA00004651"/>
    </source>
</evidence>
<evidence type="ECO:0000256" key="3">
    <source>
        <dbReference type="ARBA" id="ARBA00022692"/>
    </source>
</evidence>
<proteinExistence type="inferred from homology"/>
<evidence type="ECO:0000313" key="10">
    <source>
        <dbReference type="EMBL" id="MDO3383078.1"/>
    </source>
</evidence>
<dbReference type="InterPro" id="IPR050250">
    <property type="entry name" value="Macrolide_Exporter_MacB"/>
</dbReference>
<dbReference type="PANTHER" id="PTHR30572">
    <property type="entry name" value="MEMBRANE COMPONENT OF TRANSPORTER-RELATED"/>
    <property type="match status" value="1"/>
</dbReference>
<comment type="subcellular location">
    <subcellularLocation>
        <location evidence="1">Cell membrane</location>
        <topology evidence="1">Multi-pass membrane protein</topology>
    </subcellularLocation>
</comment>
<feature type="transmembrane region" description="Helical" evidence="7">
    <location>
        <begin position="373"/>
        <end position="395"/>
    </location>
</feature>
<organism evidence="10 11">
    <name type="scientific">Gilvimarinus algae</name>
    <dbReference type="NCBI Taxonomy" id="3058037"/>
    <lineage>
        <taxon>Bacteria</taxon>
        <taxon>Pseudomonadati</taxon>
        <taxon>Pseudomonadota</taxon>
        <taxon>Gammaproteobacteria</taxon>
        <taxon>Cellvibrionales</taxon>
        <taxon>Cellvibrionaceae</taxon>
        <taxon>Gilvimarinus</taxon>
    </lineage>
</organism>
<keyword evidence="11" id="KW-1185">Reference proteome</keyword>
<evidence type="ECO:0000256" key="4">
    <source>
        <dbReference type="ARBA" id="ARBA00022989"/>
    </source>
</evidence>
<dbReference type="Proteomes" id="UP001168380">
    <property type="component" value="Unassembled WGS sequence"/>
</dbReference>
<keyword evidence="2" id="KW-1003">Cell membrane</keyword>
<evidence type="ECO:0000313" key="11">
    <source>
        <dbReference type="Proteomes" id="UP001168380"/>
    </source>
</evidence>
<reference evidence="10" key="1">
    <citation type="submission" date="2023-07" db="EMBL/GenBank/DDBJ databases">
        <title>Gilvimarinus algae sp. nov., isolated from the surface of Kelp.</title>
        <authorList>
            <person name="Sun Y.Y."/>
            <person name="Gong Y."/>
            <person name="Du Z.J."/>
        </authorList>
    </citation>
    <scope>NUCLEOTIDE SEQUENCE</scope>
    <source>
        <strain evidence="10">SDUM040014</strain>
    </source>
</reference>
<evidence type="ECO:0000256" key="6">
    <source>
        <dbReference type="ARBA" id="ARBA00038076"/>
    </source>
</evidence>
<feature type="transmembrane region" description="Helical" evidence="7">
    <location>
        <begin position="288"/>
        <end position="314"/>
    </location>
</feature>
<dbReference type="EMBL" id="JAULRT010000060">
    <property type="protein sequence ID" value="MDO3383078.1"/>
    <property type="molecule type" value="Genomic_DNA"/>
</dbReference>
<evidence type="ECO:0000256" key="2">
    <source>
        <dbReference type="ARBA" id="ARBA00022475"/>
    </source>
</evidence>
<comment type="similarity">
    <text evidence="6">Belongs to the ABC-4 integral membrane protein family.</text>
</comment>
<keyword evidence="5 7" id="KW-0472">Membrane</keyword>
<feature type="domain" description="MacB-like periplasmic core" evidence="9">
    <location>
        <begin position="22"/>
        <end position="253"/>
    </location>
</feature>
<feature type="transmembrane region" description="Helical" evidence="7">
    <location>
        <begin position="344"/>
        <end position="367"/>
    </location>
</feature>
<keyword evidence="3 7" id="KW-0812">Transmembrane</keyword>
<gene>
    <name evidence="10" type="ORF">QWI16_12940</name>
</gene>
<dbReference type="InterPro" id="IPR025857">
    <property type="entry name" value="MacB_PCD"/>
</dbReference>
<name>A0ABT8TIA4_9GAMM</name>
<dbReference type="Pfam" id="PF12704">
    <property type="entry name" value="MacB_PCD"/>
    <property type="match status" value="1"/>
</dbReference>
<feature type="transmembrane region" description="Helical" evidence="7">
    <location>
        <begin position="20"/>
        <end position="42"/>
    </location>
</feature>
<keyword evidence="4 7" id="KW-1133">Transmembrane helix</keyword>
<evidence type="ECO:0000256" key="5">
    <source>
        <dbReference type="ARBA" id="ARBA00023136"/>
    </source>
</evidence>
<comment type="caution">
    <text evidence="10">The sequence shown here is derived from an EMBL/GenBank/DDBJ whole genome shotgun (WGS) entry which is preliminary data.</text>
</comment>
<dbReference type="InterPro" id="IPR003838">
    <property type="entry name" value="ABC3_permease_C"/>
</dbReference>
<evidence type="ECO:0000256" key="7">
    <source>
        <dbReference type="SAM" id="Phobius"/>
    </source>
</evidence>
<dbReference type="PANTHER" id="PTHR30572:SF4">
    <property type="entry name" value="ABC TRANSPORTER PERMEASE YTRF"/>
    <property type="match status" value="1"/>
</dbReference>